<comment type="caution">
    <text evidence="1">The sequence shown here is derived from an EMBL/GenBank/DDBJ whole genome shotgun (WGS) entry which is preliminary data.</text>
</comment>
<name>A0A2K2H5F2_9BACT</name>
<gene>
    <name evidence="1" type="ORF">C2E25_17165</name>
</gene>
<dbReference type="Proteomes" id="UP000236340">
    <property type="component" value="Unassembled WGS sequence"/>
</dbReference>
<proteinExistence type="predicted"/>
<protein>
    <submittedName>
        <fullName evidence="1">Uncharacterized protein</fullName>
    </submittedName>
</protein>
<accession>A0A2K2H5F2</accession>
<sequence>MEVDSMLSKKVMVFVVIIVLAITTSAFGDEVRGSATVGYKWSLNDKVKNEALEKAKLDAWGKYTSKFPRARMSIYQTRLKSQFLNNLDQFMSYQIEGERNDKKNDRYSVAIRAKINDVAVDDLFTRNSAAGSANDSQLSDFGSLFIARVQVQQKNYKKRVVDVTRSESSSVVEQTTGISNAGDVDAVNTKDMTVKESGGSVTQKRAETVYEVSEDYNTSLADVVSERLEDAGYSPLEYEDLTDCGAPFLEDVYEEFRSNAKMGSRMVKSIRNAAIDCGWSYFGMGEVTLSGHRVDPATGLKAVDANVSYKVWRIEDGRSRRVASVRNKTFTAMHTNEVAAEQEAVIKAADYALKTVIAKLQAKEVR</sequence>
<reference evidence="1 2" key="1">
    <citation type="journal article" date="2018" name="Genome Announc.">
        <title>Genome Sequence of Geothermobacter sp. HR-1 Iron Reducer from the Loihi Seamount.</title>
        <authorList>
            <person name="Smith H."/>
            <person name="Abuyen K."/>
            <person name="Tremblay J."/>
            <person name="Savalia P."/>
            <person name="Perez-Rodriguez I."/>
            <person name="Emerson D."/>
            <person name="Tully B."/>
            <person name="Amend J."/>
        </authorList>
    </citation>
    <scope>NUCLEOTIDE SEQUENCE [LARGE SCALE GENOMIC DNA]</scope>
    <source>
        <strain evidence="1 2">HR-1</strain>
    </source>
</reference>
<evidence type="ECO:0000313" key="2">
    <source>
        <dbReference type="Proteomes" id="UP000236340"/>
    </source>
</evidence>
<dbReference type="AlphaFoldDB" id="A0A2K2H5F2"/>
<dbReference type="EMBL" id="PPFX01000071">
    <property type="protein sequence ID" value="PNU18538.1"/>
    <property type="molecule type" value="Genomic_DNA"/>
</dbReference>
<evidence type="ECO:0000313" key="1">
    <source>
        <dbReference type="EMBL" id="PNU18538.1"/>
    </source>
</evidence>
<organism evidence="1 2">
    <name type="scientific">Geothermobacter hydrogeniphilus</name>
    <dbReference type="NCBI Taxonomy" id="1969733"/>
    <lineage>
        <taxon>Bacteria</taxon>
        <taxon>Pseudomonadati</taxon>
        <taxon>Thermodesulfobacteriota</taxon>
        <taxon>Desulfuromonadia</taxon>
        <taxon>Desulfuromonadales</taxon>
        <taxon>Geothermobacteraceae</taxon>
        <taxon>Geothermobacter</taxon>
    </lineage>
</organism>